<dbReference type="Proteomes" id="UP000234323">
    <property type="component" value="Unassembled WGS sequence"/>
</dbReference>
<evidence type="ECO:0000313" key="2">
    <source>
        <dbReference type="Proteomes" id="UP000234323"/>
    </source>
</evidence>
<dbReference type="AlphaFoldDB" id="A0A2I1GSP7"/>
<accession>A0A2I1GSP7</accession>
<comment type="caution">
    <text evidence="1">The sequence shown here is derived from an EMBL/GenBank/DDBJ whole genome shotgun (WGS) entry which is preliminary data.</text>
</comment>
<sequence length="182" mass="21529">MFDSNVYSLLHTFLEQSTFDQWFLDNINAMEPYLSNNEFINETKINEVHEKYNEGKNVYGWNISHLLIQFLDLDDNYISGIQRSFIILRAFSLTLGKTLDFVELNKAMNEMKINEVCEKDNENIIMCSWCLECNNSYCKCRPEKRSNDGYCLKCGRFRCKKTNYGNYKLGPHKFNYKGKLIK</sequence>
<name>A0A2I1GSP7_9GLOM</name>
<organism evidence="1 2">
    <name type="scientific">Rhizophagus irregularis</name>
    <dbReference type="NCBI Taxonomy" id="588596"/>
    <lineage>
        <taxon>Eukaryota</taxon>
        <taxon>Fungi</taxon>
        <taxon>Fungi incertae sedis</taxon>
        <taxon>Mucoromycota</taxon>
        <taxon>Glomeromycotina</taxon>
        <taxon>Glomeromycetes</taxon>
        <taxon>Glomerales</taxon>
        <taxon>Glomeraceae</taxon>
        <taxon>Rhizophagus</taxon>
    </lineage>
</organism>
<proteinExistence type="predicted"/>
<protein>
    <submittedName>
        <fullName evidence="1">Uncharacterized protein</fullName>
    </submittedName>
</protein>
<dbReference type="VEuPathDB" id="FungiDB:FUN_015768"/>
<dbReference type="VEuPathDB" id="FungiDB:RhiirA1_467606"/>
<keyword evidence="2" id="KW-1185">Reference proteome</keyword>
<dbReference type="EMBL" id="LLXI01000769">
    <property type="protein sequence ID" value="PKY49666.1"/>
    <property type="molecule type" value="Genomic_DNA"/>
</dbReference>
<reference evidence="1 2" key="1">
    <citation type="submission" date="2015-10" db="EMBL/GenBank/DDBJ databases">
        <title>Genome analyses suggest a sexual origin of heterokaryosis in a supposedly ancient asexual fungus.</title>
        <authorList>
            <person name="Ropars J."/>
            <person name="Sedzielewska K."/>
            <person name="Noel J."/>
            <person name="Charron P."/>
            <person name="Farinelli L."/>
            <person name="Marton T."/>
            <person name="Kruger M."/>
            <person name="Pelin A."/>
            <person name="Brachmann A."/>
            <person name="Corradi N."/>
        </authorList>
    </citation>
    <scope>NUCLEOTIDE SEQUENCE [LARGE SCALE GENOMIC DNA]</scope>
    <source>
        <strain evidence="1 2">A4</strain>
    </source>
</reference>
<evidence type="ECO:0000313" key="1">
    <source>
        <dbReference type="EMBL" id="PKY49666.1"/>
    </source>
</evidence>
<gene>
    <name evidence="1" type="ORF">RhiirA4_465744</name>
</gene>